<evidence type="ECO:0000313" key="3">
    <source>
        <dbReference type="Proteomes" id="UP000039865"/>
    </source>
</evidence>
<accession>A0A078AVN2</accession>
<gene>
    <name evidence="2" type="primary">Contig13354.g14249</name>
    <name evidence="2" type="ORF">STYLEM_15222</name>
</gene>
<dbReference type="Proteomes" id="UP000039865">
    <property type="component" value="Unassembled WGS sequence"/>
</dbReference>
<sequence length="88" mass="10730">MVDGNSSFDEDTGNQQIPYKYNQKQQSFGQSKNDTYIIIVQPKRYNKQRIIQQKYIYLYQQIELLEFKEQQKLQYLKDLDVQKNNSWL</sequence>
<protein>
    <submittedName>
        <fullName evidence="2">Uncharacterized protein</fullName>
    </submittedName>
</protein>
<evidence type="ECO:0000256" key="1">
    <source>
        <dbReference type="SAM" id="MobiDB-lite"/>
    </source>
</evidence>
<evidence type="ECO:0000313" key="2">
    <source>
        <dbReference type="EMBL" id="CDW86131.1"/>
    </source>
</evidence>
<proteinExistence type="predicted"/>
<dbReference type="AlphaFoldDB" id="A0A078AVN2"/>
<name>A0A078AVN2_STYLE</name>
<keyword evidence="3" id="KW-1185">Reference proteome</keyword>
<reference evidence="2 3" key="1">
    <citation type="submission" date="2014-06" db="EMBL/GenBank/DDBJ databases">
        <authorList>
            <person name="Swart Estienne"/>
        </authorList>
    </citation>
    <scope>NUCLEOTIDE SEQUENCE [LARGE SCALE GENOMIC DNA]</scope>
    <source>
        <strain evidence="2 3">130c</strain>
    </source>
</reference>
<feature type="region of interest" description="Disordered" evidence="1">
    <location>
        <begin position="1"/>
        <end position="26"/>
    </location>
</feature>
<organism evidence="2 3">
    <name type="scientific">Stylonychia lemnae</name>
    <name type="common">Ciliate</name>
    <dbReference type="NCBI Taxonomy" id="5949"/>
    <lineage>
        <taxon>Eukaryota</taxon>
        <taxon>Sar</taxon>
        <taxon>Alveolata</taxon>
        <taxon>Ciliophora</taxon>
        <taxon>Intramacronucleata</taxon>
        <taxon>Spirotrichea</taxon>
        <taxon>Stichotrichia</taxon>
        <taxon>Sporadotrichida</taxon>
        <taxon>Oxytrichidae</taxon>
        <taxon>Stylonychinae</taxon>
        <taxon>Stylonychia</taxon>
    </lineage>
</organism>
<dbReference type="InParanoid" id="A0A078AVN2"/>
<dbReference type="EMBL" id="CCKQ01014376">
    <property type="protein sequence ID" value="CDW86131.1"/>
    <property type="molecule type" value="Genomic_DNA"/>
</dbReference>